<dbReference type="Proteomes" id="UP001549110">
    <property type="component" value="Unassembled WGS sequence"/>
</dbReference>
<gene>
    <name evidence="1" type="ORF">ABID41_000651</name>
</gene>
<dbReference type="EMBL" id="JBEPLU010000001">
    <property type="protein sequence ID" value="MET3525556.1"/>
    <property type="molecule type" value="Genomic_DNA"/>
</dbReference>
<keyword evidence="2" id="KW-1185">Reference proteome</keyword>
<comment type="caution">
    <text evidence="1">The sequence shown here is derived from an EMBL/GenBank/DDBJ whole genome shotgun (WGS) entry which is preliminary data.</text>
</comment>
<dbReference type="RefSeq" id="WP_331928827.1">
    <property type="nucleotide sequence ID" value="NZ_JBEPLU010000001.1"/>
</dbReference>
<sequence>MHRLDQIIGRFMAASADNRPILVDSQALYFGAPLADETLMAGSVPRFGHTEFDRWLRRWTSAHAVTN</sequence>
<organism evidence="1 2">
    <name type="scientific">Phenylobacterium koreense</name>
    <dbReference type="NCBI Taxonomy" id="266125"/>
    <lineage>
        <taxon>Bacteria</taxon>
        <taxon>Pseudomonadati</taxon>
        <taxon>Pseudomonadota</taxon>
        <taxon>Alphaproteobacteria</taxon>
        <taxon>Caulobacterales</taxon>
        <taxon>Caulobacteraceae</taxon>
        <taxon>Phenylobacterium</taxon>
    </lineage>
</organism>
<evidence type="ECO:0000313" key="1">
    <source>
        <dbReference type="EMBL" id="MET3525556.1"/>
    </source>
</evidence>
<proteinExistence type="predicted"/>
<name>A0ABV2EEV1_9CAUL</name>
<evidence type="ECO:0000313" key="2">
    <source>
        <dbReference type="Proteomes" id="UP001549110"/>
    </source>
</evidence>
<reference evidence="1 2" key="1">
    <citation type="submission" date="2024-06" db="EMBL/GenBank/DDBJ databases">
        <title>Genomic Encyclopedia of Type Strains, Phase IV (KMG-IV): sequencing the most valuable type-strain genomes for metagenomic binning, comparative biology and taxonomic classification.</title>
        <authorList>
            <person name="Goeker M."/>
        </authorList>
    </citation>
    <scope>NUCLEOTIDE SEQUENCE [LARGE SCALE GENOMIC DNA]</scope>
    <source>
        <strain evidence="1 2">DSM 17809</strain>
    </source>
</reference>
<accession>A0ABV2EEV1</accession>
<protein>
    <submittedName>
        <fullName evidence="1">Uncharacterized protein</fullName>
    </submittedName>
</protein>